<organism evidence="4 5">
    <name type="scientific">Elsinoe batatas</name>
    <dbReference type="NCBI Taxonomy" id="2601811"/>
    <lineage>
        <taxon>Eukaryota</taxon>
        <taxon>Fungi</taxon>
        <taxon>Dikarya</taxon>
        <taxon>Ascomycota</taxon>
        <taxon>Pezizomycotina</taxon>
        <taxon>Dothideomycetes</taxon>
        <taxon>Dothideomycetidae</taxon>
        <taxon>Myriangiales</taxon>
        <taxon>Elsinoaceae</taxon>
        <taxon>Elsinoe</taxon>
    </lineage>
</organism>
<feature type="transmembrane region" description="Helical" evidence="2">
    <location>
        <begin position="20"/>
        <end position="41"/>
    </location>
</feature>
<evidence type="ECO:0000313" key="5">
    <source>
        <dbReference type="Proteomes" id="UP000809789"/>
    </source>
</evidence>
<feature type="region of interest" description="Disordered" evidence="1">
    <location>
        <begin position="395"/>
        <end position="634"/>
    </location>
</feature>
<sequence length="776" mass="83468">MTQSPEVHRWMEVTSKNHKPWLYVATLLSMLYALSVLGIRLFVKYGAYALDDVVVLGGYVFGVTQWALTLSALQRGLGMAPGLISSADEASAAELIFSGRVTLHLLLGMVKISCLCLLRNIFTTEHHKAWSVCNLLIAICAVCAVAASLVATVGCHPSTTLIAAHGVTCKAMRSRALALCVMEAATQLFCGVIPAYLFLDIQMTKQRRFVVSSAFIFPIFNGVLFIWHVYSYSRWINSGLEHSNIGLVDPLVIQQVLVCYALVSATIPCLKGFTSRFGTGGIRDTIRHDHTLSTTFPSTGGLMSYSSNYRPRQSIVCGAADPGSATTASQFQRDMSFEAHDIGHKISHSKIQDFTEVPDSTYLLPPRADNIHHPSPSSSISSCTAIALTIVSPLSESQRSTNALDSLPVASSSKQSKGKAPGPPDWTKLNDYSSQDRSSTGPLNESPQIGPTDRKPSLLPFSINTTPPLDRITPAPPRHPSTLPPLNTNTNPPPFSFLSRPSSASSPRRPSDSLPTPPPRRPSGKHHELLEAQHKLSLRPDVDPIFGLGSTATAEATPVEARKESFPWALEDGSPSISPERSRRGSTIDPLAIGNSREGDAGKEKGREGWRKDSRTDPSPLCPSDALKDGAGWAVPTRPLGLVRRSQDLLKDVLPLASGSDTDAGSSWRGSCCPTQFAHLPSYLSRGPQVEAQPDTGTGMGEEPDALTPLTAPDERARGRQLSGGSVTGGRKKRNRANSIVVTREVKLETSEMGQSVIGGSGKGSRVGSMDKRWEG</sequence>
<dbReference type="OrthoDB" id="3918601at2759"/>
<feature type="transmembrane region" description="Helical" evidence="2">
    <location>
        <begin position="176"/>
        <end position="197"/>
    </location>
</feature>
<dbReference type="EMBL" id="JAESVG020000010">
    <property type="protein sequence ID" value="KAG8623967.1"/>
    <property type="molecule type" value="Genomic_DNA"/>
</dbReference>
<feature type="domain" description="Rhodopsin" evidence="3">
    <location>
        <begin position="40"/>
        <end position="273"/>
    </location>
</feature>
<gene>
    <name evidence="4" type="ORF">KVT40_008943</name>
</gene>
<dbReference type="InterPro" id="IPR049326">
    <property type="entry name" value="Rhodopsin_dom_fungi"/>
</dbReference>
<feature type="compositionally biased region" description="Basic and acidic residues" evidence="1">
    <location>
        <begin position="525"/>
        <end position="542"/>
    </location>
</feature>
<feature type="compositionally biased region" description="Low complexity" evidence="1">
    <location>
        <begin position="484"/>
        <end position="514"/>
    </location>
</feature>
<keyword evidence="2" id="KW-0812">Transmembrane</keyword>
<feature type="transmembrane region" description="Helical" evidence="2">
    <location>
        <begin position="129"/>
        <end position="151"/>
    </location>
</feature>
<keyword evidence="2" id="KW-1133">Transmembrane helix</keyword>
<dbReference type="AlphaFoldDB" id="A0A8K0KUW9"/>
<accession>A0A8K0KUW9</accession>
<comment type="caution">
    <text evidence="4">The sequence shown here is derived from an EMBL/GenBank/DDBJ whole genome shotgun (WGS) entry which is preliminary data.</text>
</comment>
<evidence type="ECO:0000313" key="4">
    <source>
        <dbReference type="EMBL" id="KAG8623967.1"/>
    </source>
</evidence>
<protein>
    <recommendedName>
        <fullName evidence="3">Rhodopsin domain-containing protein</fullName>
    </recommendedName>
</protein>
<dbReference type="PANTHER" id="PTHR39614">
    <property type="entry name" value="INTEGRAL MEMBRANE PROTEIN"/>
    <property type="match status" value="1"/>
</dbReference>
<feature type="transmembrane region" description="Helical" evidence="2">
    <location>
        <begin position="209"/>
        <end position="230"/>
    </location>
</feature>
<feature type="compositionally biased region" description="Polar residues" evidence="1">
    <location>
        <begin position="430"/>
        <end position="449"/>
    </location>
</feature>
<feature type="compositionally biased region" description="Pro residues" evidence="1">
    <location>
        <begin position="474"/>
        <end position="483"/>
    </location>
</feature>
<reference evidence="4" key="1">
    <citation type="submission" date="2021-07" db="EMBL/GenBank/DDBJ databases">
        <title>Elsinoe batatas strain:CRI-CJ2 Genome sequencing and assembly.</title>
        <authorList>
            <person name="Huang L."/>
        </authorList>
    </citation>
    <scope>NUCLEOTIDE SEQUENCE</scope>
    <source>
        <strain evidence="4">CRI-CJ2</strain>
    </source>
</reference>
<evidence type="ECO:0000256" key="1">
    <source>
        <dbReference type="SAM" id="MobiDB-lite"/>
    </source>
</evidence>
<name>A0A8K0KUW9_9PEZI</name>
<evidence type="ECO:0000259" key="3">
    <source>
        <dbReference type="Pfam" id="PF20684"/>
    </source>
</evidence>
<feature type="compositionally biased region" description="Polar residues" evidence="1">
    <location>
        <begin position="395"/>
        <end position="415"/>
    </location>
</feature>
<proteinExistence type="predicted"/>
<dbReference type="Proteomes" id="UP000809789">
    <property type="component" value="Unassembled WGS sequence"/>
</dbReference>
<keyword evidence="5" id="KW-1185">Reference proteome</keyword>
<evidence type="ECO:0000256" key="2">
    <source>
        <dbReference type="SAM" id="Phobius"/>
    </source>
</evidence>
<feature type="region of interest" description="Disordered" evidence="1">
    <location>
        <begin position="684"/>
        <end position="776"/>
    </location>
</feature>
<feature type="compositionally biased region" description="Basic and acidic residues" evidence="1">
    <location>
        <begin position="597"/>
        <end position="616"/>
    </location>
</feature>
<feature type="transmembrane region" description="Helical" evidence="2">
    <location>
        <begin position="101"/>
        <end position="122"/>
    </location>
</feature>
<dbReference type="Pfam" id="PF20684">
    <property type="entry name" value="Fung_rhodopsin"/>
    <property type="match status" value="1"/>
</dbReference>
<keyword evidence="2" id="KW-0472">Membrane</keyword>
<dbReference type="PANTHER" id="PTHR39614:SF2">
    <property type="entry name" value="INTEGRAL MEMBRANE PROTEIN"/>
    <property type="match status" value="1"/>
</dbReference>